<evidence type="ECO:0008006" key="8">
    <source>
        <dbReference type="Google" id="ProtNLM"/>
    </source>
</evidence>
<keyword evidence="2" id="KW-1277">Toxin-antitoxin system</keyword>
<evidence type="ECO:0000313" key="7">
    <source>
        <dbReference type="Proteomes" id="UP000675880"/>
    </source>
</evidence>
<keyword evidence="3" id="KW-0540">Nuclease</keyword>
<protein>
    <recommendedName>
        <fullName evidence="8">DUF86 domain-containing protein</fullName>
    </recommendedName>
</protein>
<dbReference type="PANTHER" id="PTHR34139">
    <property type="entry name" value="UPF0331 PROTEIN MJ0127"/>
    <property type="match status" value="1"/>
</dbReference>
<dbReference type="PANTHER" id="PTHR34139:SF1">
    <property type="entry name" value="RNASE MJ1380-RELATED"/>
    <property type="match status" value="1"/>
</dbReference>
<dbReference type="Pfam" id="PF01934">
    <property type="entry name" value="HepT-like"/>
    <property type="match status" value="1"/>
</dbReference>
<proteinExistence type="predicted"/>
<keyword evidence="4" id="KW-0547">Nucleotide-binding</keyword>
<dbReference type="Proteomes" id="UP000675880">
    <property type="component" value="Unassembled WGS sequence"/>
</dbReference>
<dbReference type="InterPro" id="IPR051813">
    <property type="entry name" value="HepT_RNase_toxin"/>
</dbReference>
<reference evidence="6 7" key="1">
    <citation type="submission" date="2021-02" db="EMBL/GenBank/DDBJ databases">
        <authorList>
            <person name="Han P."/>
        </authorList>
    </citation>
    <scope>NUCLEOTIDE SEQUENCE [LARGE SCALE GENOMIC DNA]</scope>
    <source>
        <strain evidence="6">Candidatus Nitrospira sp. ZN2</strain>
    </source>
</reference>
<evidence type="ECO:0000256" key="3">
    <source>
        <dbReference type="ARBA" id="ARBA00022722"/>
    </source>
</evidence>
<evidence type="ECO:0000313" key="6">
    <source>
        <dbReference type="EMBL" id="CAE6700866.1"/>
    </source>
</evidence>
<dbReference type="InterPro" id="IPR008201">
    <property type="entry name" value="HepT-like"/>
</dbReference>
<accession>A0ABM8QJL7</accession>
<organism evidence="6 7">
    <name type="scientific">Nitrospira defluvii</name>
    <dbReference type="NCBI Taxonomy" id="330214"/>
    <lineage>
        <taxon>Bacteria</taxon>
        <taxon>Pseudomonadati</taxon>
        <taxon>Nitrospirota</taxon>
        <taxon>Nitrospiria</taxon>
        <taxon>Nitrospirales</taxon>
        <taxon>Nitrospiraceae</taxon>
        <taxon>Nitrospira</taxon>
    </lineage>
</organism>
<keyword evidence="5" id="KW-0378">Hydrolase</keyword>
<evidence type="ECO:0000256" key="2">
    <source>
        <dbReference type="ARBA" id="ARBA00022649"/>
    </source>
</evidence>
<sequence>MPRDYRVYADDIIGAIEKIQRFTVGLDRETFSQDEKTFDAVIRNLEVIGEAIKKIPEDVRTRYPLVE</sequence>
<name>A0ABM8QJL7_9BACT</name>
<dbReference type="EMBL" id="CAJNBJ010000001">
    <property type="protein sequence ID" value="CAE6700866.1"/>
    <property type="molecule type" value="Genomic_DNA"/>
</dbReference>
<comment type="caution">
    <text evidence="6">The sequence shown here is derived from an EMBL/GenBank/DDBJ whole genome shotgun (WGS) entry which is preliminary data.</text>
</comment>
<keyword evidence="1" id="KW-0597">Phosphoprotein</keyword>
<keyword evidence="7" id="KW-1185">Reference proteome</keyword>
<evidence type="ECO:0000256" key="4">
    <source>
        <dbReference type="ARBA" id="ARBA00022741"/>
    </source>
</evidence>
<evidence type="ECO:0000256" key="1">
    <source>
        <dbReference type="ARBA" id="ARBA00022553"/>
    </source>
</evidence>
<evidence type="ECO:0000256" key="5">
    <source>
        <dbReference type="ARBA" id="ARBA00022801"/>
    </source>
</evidence>
<gene>
    <name evidence="6" type="ORF">NSPZN2_10728</name>
</gene>